<keyword evidence="4" id="KW-1185">Reference proteome</keyword>
<dbReference type="PROSITE" id="PS50110">
    <property type="entry name" value="RESPONSE_REGULATORY"/>
    <property type="match status" value="1"/>
</dbReference>
<dbReference type="Pfam" id="PF00072">
    <property type="entry name" value="Response_reg"/>
    <property type="match status" value="1"/>
</dbReference>
<dbReference type="CDD" id="cd00156">
    <property type="entry name" value="REC"/>
    <property type="match status" value="1"/>
</dbReference>
<evidence type="ECO:0000313" key="3">
    <source>
        <dbReference type="EMBL" id="KAK2701782.1"/>
    </source>
</evidence>
<sequence length="279" mass="31334">MEIVLFDEETVESTHQNGKALIAIRSLTSSECLSELTQTLHFKSDITDCGNKALKMYNSALPDVIVLDLDLPNLSGLELIHAIGENNVKRQHLSRIIVISHDTSRTTVSKLLLAVKAYRGHIKLGFMAKPWKVQDFYRQLRNLHSDNTALLEDIDAQLDRFDSTEEGQPIVESRLVLGVTEIEKGLRVELGCDREISVNSTTVQSYIQHIEKNLLCAPVSYIEFSLSALTRVPPQNIIALLLLLHGLSGKWDKKIAFVEVPFGLYTMIKEHGLGHLIRQ</sequence>
<dbReference type="InterPro" id="IPR011006">
    <property type="entry name" value="CheY-like_superfamily"/>
</dbReference>
<reference evidence="3" key="1">
    <citation type="submission" date="2023-07" db="EMBL/GenBank/DDBJ databases">
        <title>Chromosome-level genome assembly of Artemia franciscana.</title>
        <authorList>
            <person name="Jo E."/>
        </authorList>
    </citation>
    <scope>NUCLEOTIDE SEQUENCE</scope>
    <source>
        <tissue evidence="3">Whole body</tissue>
    </source>
</reference>
<dbReference type="GO" id="GO:0000160">
    <property type="term" value="P:phosphorelay signal transduction system"/>
    <property type="evidence" value="ECO:0007669"/>
    <property type="project" value="InterPro"/>
</dbReference>
<proteinExistence type="predicted"/>
<feature type="modified residue" description="4-aspartylphosphate" evidence="1">
    <location>
        <position position="68"/>
    </location>
</feature>
<name>A0AA88HAD7_ARTSF</name>
<evidence type="ECO:0000259" key="2">
    <source>
        <dbReference type="PROSITE" id="PS50110"/>
    </source>
</evidence>
<protein>
    <recommendedName>
        <fullName evidence="2">Response regulatory domain-containing protein</fullName>
    </recommendedName>
</protein>
<comment type="caution">
    <text evidence="3">The sequence shown here is derived from an EMBL/GenBank/DDBJ whole genome shotgun (WGS) entry which is preliminary data.</text>
</comment>
<dbReference type="AlphaFoldDB" id="A0AA88HAD7"/>
<feature type="domain" description="Response regulatory" evidence="2">
    <location>
        <begin position="19"/>
        <end position="144"/>
    </location>
</feature>
<dbReference type="Gene3D" id="3.40.50.2300">
    <property type="match status" value="1"/>
</dbReference>
<dbReference type="InterPro" id="IPR001789">
    <property type="entry name" value="Sig_transdc_resp-reg_receiver"/>
</dbReference>
<dbReference type="EMBL" id="JAVRJZ010001763">
    <property type="protein sequence ID" value="KAK2701782.1"/>
    <property type="molecule type" value="Genomic_DNA"/>
</dbReference>
<evidence type="ECO:0000313" key="4">
    <source>
        <dbReference type="Proteomes" id="UP001187531"/>
    </source>
</evidence>
<organism evidence="3 4">
    <name type="scientific">Artemia franciscana</name>
    <name type="common">Brine shrimp</name>
    <name type="synonym">Artemia sanfranciscana</name>
    <dbReference type="NCBI Taxonomy" id="6661"/>
    <lineage>
        <taxon>Eukaryota</taxon>
        <taxon>Metazoa</taxon>
        <taxon>Ecdysozoa</taxon>
        <taxon>Arthropoda</taxon>
        <taxon>Crustacea</taxon>
        <taxon>Branchiopoda</taxon>
        <taxon>Anostraca</taxon>
        <taxon>Artemiidae</taxon>
        <taxon>Artemia</taxon>
    </lineage>
</organism>
<keyword evidence="1" id="KW-0597">Phosphoprotein</keyword>
<dbReference type="SUPFAM" id="SSF52172">
    <property type="entry name" value="CheY-like"/>
    <property type="match status" value="1"/>
</dbReference>
<gene>
    <name evidence="3" type="ORF">QYM36_019592</name>
</gene>
<evidence type="ECO:0000256" key="1">
    <source>
        <dbReference type="PROSITE-ProRule" id="PRU00169"/>
    </source>
</evidence>
<dbReference type="Proteomes" id="UP001187531">
    <property type="component" value="Unassembled WGS sequence"/>
</dbReference>
<accession>A0AA88HAD7</accession>